<proteinExistence type="predicted"/>
<evidence type="ECO:0000313" key="3">
    <source>
        <dbReference type="Proteomes" id="UP000664277"/>
    </source>
</evidence>
<reference evidence="2" key="1">
    <citation type="submission" date="2021-02" db="EMBL/GenBank/DDBJ databases">
        <title>Genome-Resolved Metagenomics of a Microbial Community Performing Photosynthetic Biological Nutrient Removal.</title>
        <authorList>
            <person name="Mcdaniel E.A."/>
        </authorList>
    </citation>
    <scope>NUCLEOTIDE SEQUENCE</scope>
    <source>
        <strain evidence="2">UWPOB_OBS1</strain>
    </source>
</reference>
<feature type="compositionally biased region" description="Polar residues" evidence="1">
    <location>
        <begin position="145"/>
        <end position="155"/>
    </location>
</feature>
<dbReference type="AlphaFoldDB" id="A0A8J7PHQ2"/>
<sequence length="165" mass="18132">MALIGVVLVMVCIGPVLLVRIFGSGRSSRVSDLIPAAETYFLSCGESMAVVRDVLTKQDFLGCRYRVTYDRVDEGRIQARLYGQPKGLEDRKGAADVLLNMLFHRLESNKTEVEWSFVVMASGGSAAQTIVSLSNSAFRHGLRAAQNSRQSTAEQVLSDEEKKES</sequence>
<dbReference type="Proteomes" id="UP000664277">
    <property type="component" value="Unassembled WGS sequence"/>
</dbReference>
<gene>
    <name evidence="2" type="ORF">J0M35_08990</name>
</gene>
<evidence type="ECO:0000256" key="1">
    <source>
        <dbReference type="SAM" id="MobiDB-lite"/>
    </source>
</evidence>
<feature type="region of interest" description="Disordered" evidence="1">
    <location>
        <begin position="144"/>
        <end position="165"/>
    </location>
</feature>
<comment type="caution">
    <text evidence="2">The sequence shown here is derived from an EMBL/GenBank/DDBJ whole genome shotgun (WGS) entry which is preliminary data.</text>
</comment>
<dbReference type="EMBL" id="JAFLCK010000010">
    <property type="protein sequence ID" value="MBN8660483.1"/>
    <property type="molecule type" value="Genomic_DNA"/>
</dbReference>
<organism evidence="2 3">
    <name type="scientific">Candidatus Obscuribacter phosphatis</name>
    <dbReference type="NCBI Taxonomy" id="1906157"/>
    <lineage>
        <taxon>Bacteria</taxon>
        <taxon>Bacillati</taxon>
        <taxon>Candidatus Melainabacteria</taxon>
        <taxon>Candidatus Obscuribacterales</taxon>
        <taxon>Candidatus Obscuribacteraceae</taxon>
        <taxon>Candidatus Obscuribacter</taxon>
    </lineage>
</organism>
<protein>
    <submittedName>
        <fullName evidence="2">Uncharacterized protein</fullName>
    </submittedName>
</protein>
<name>A0A8J7PHQ2_9BACT</name>
<evidence type="ECO:0000313" key="2">
    <source>
        <dbReference type="EMBL" id="MBN8660483.1"/>
    </source>
</evidence>
<accession>A0A8J7PHQ2</accession>